<sequence length="154" mass="17171">MSMVQFVGSRDTRSAEIHLGEDSEACSLRKQGQLRSWRGGDDRRVLLWHMEQAIHSRVKPIQLKGEHHSNIFCLAFNSGNTKVFSGGNDEQVILHDVESSETLDVFAHEDAVYGLSVSPVNDNIFASSSDDGRVLIWDIRESPHGATKALNLVR</sequence>
<accession>A0A1A6GGY3</accession>
<comment type="pathway">
    <text evidence="1">Protein modification; protein ubiquitination.</text>
</comment>
<dbReference type="STRING" id="56216.A0A1A6GGY3"/>
<evidence type="ECO:0000256" key="1">
    <source>
        <dbReference type="ARBA" id="ARBA00004906"/>
    </source>
</evidence>
<dbReference type="OrthoDB" id="5573735at2759"/>
<dbReference type="GO" id="GO:0045717">
    <property type="term" value="P:negative regulation of fatty acid biosynthetic process"/>
    <property type="evidence" value="ECO:0007669"/>
    <property type="project" value="TreeGrafter"/>
</dbReference>
<keyword evidence="2 4" id="KW-0853">WD repeat</keyword>
<dbReference type="InterPro" id="IPR045151">
    <property type="entry name" value="DCAF8"/>
</dbReference>
<gene>
    <name evidence="5" type="ORF">A6R68_06344</name>
</gene>
<comment type="caution">
    <text evidence="5">The sequence shown here is derived from an EMBL/GenBank/DDBJ whole genome shotgun (WGS) entry which is preliminary data.</text>
</comment>
<dbReference type="InterPro" id="IPR036322">
    <property type="entry name" value="WD40_repeat_dom_sf"/>
</dbReference>
<evidence type="ECO:0000313" key="6">
    <source>
        <dbReference type="Proteomes" id="UP000092124"/>
    </source>
</evidence>
<dbReference type="SMART" id="SM00320">
    <property type="entry name" value="WD40"/>
    <property type="match status" value="2"/>
</dbReference>
<dbReference type="PROSITE" id="PS50082">
    <property type="entry name" value="WD_REPEATS_2"/>
    <property type="match status" value="1"/>
</dbReference>
<dbReference type="GO" id="GO:0005737">
    <property type="term" value="C:cytoplasm"/>
    <property type="evidence" value="ECO:0007669"/>
    <property type="project" value="TreeGrafter"/>
</dbReference>
<reference evidence="5 6" key="1">
    <citation type="submission" date="2016-06" db="EMBL/GenBank/DDBJ databases">
        <title>The Draft Genome Sequence and Annotation of the Desert Woodrat Neotoma lepida.</title>
        <authorList>
            <person name="Campbell M."/>
            <person name="Oakeson K.F."/>
            <person name="Yandell M."/>
            <person name="Halpert J.R."/>
            <person name="Dearing D."/>
        </authorList>
    </citation>
    <scope>NUCLEOTIDE SEQUENCE [LARGE SCALE GENOMIC DNA]</scope>
    <source>
        <strain evidence="5">417</strain>
        <tissue evidence="5">Liver</tissue>
    </source>
</reference>
<proteinExistence type="predicted"/>
<dbReference type="PROSITE" id="PS50294">
    <property type="entry name" value="WD_REPEATS_REGION"/>
    <property type="match status" value="1"/>
</dbReference>
<dbReference type="SUPFAM" id="SSF50978">
    <property type="entry name" value="WD40 repeat-like"/>
    <property type="match status" value="1"/>
</dbReference>
<keyword evidence="3" id="KW-0677">Repeat</keyword>
<dbReference type="PANTHER" id="PTHR15574">
    <property type="entry name" value="WD REPEAT DOMAIN-CONTAINING FAMILY"/>
    <property type="match status" value="1"/>
</dbReference>
<dbReference type="InterPro" id="IPR015943">
    <property type="entry name" value="WD40/YVTN_repeat-like_dom_sf"/>
</dbReference>
<dbReference type="PANTHER" id="PTHR15574:SF43">
    <property type="entry name" value="DDB1- AND CUL4-ASSOCIATED FACTOR 5"/>
    <property type="match status" value="1"/>
</dbReference>
<dbReference type="Proteomes" id="UP000092124">
    <property type="component" value="Unassembled WGS sequence"/>
</dbReference>
<dbReference type="Gene3D" id="2.130.10.10">
    <property type="entry name" value="YVTN repeat-like/Quinoprotein amine dehydrogenase"/>
    <property type="match status" value="1"/>
</dbReference>
<organism evidence="5 6">
    <name type="scientific">Neotoma lepida</name>
    <name type="common">Desert woodrat</name>
    <dbReference type="NCBI Taxonomy" id="56216"/>
    <lineage>
        <taxon>Eukaryota</taxon>
        <taxon>Metazoa</taxon>
        <taxon>Chordata</taxon>
        <taxon>Craniata</taxon>
        <taxon>Vertebrata</taxon>
        <taxon>Euteleostomi</taxon>
        <taxon>Mammalia</taxon>
        <taxon>Eutheria</taxon>
        <taxon>Euarchontoglires</taxon>
        <taxon>Glires</taxon>
        <taxon>Rodentia</taxon>
        <taxon>Myomorpha</taxon>
        <taxon>Muroidea</taxon>
        <taxon>Cricetidae</taxon>
        <taxon>Neotominae</taxon>
        <taxon>Neotoma</taxon>
    </lineage>
</organism>
<dbReference type="Pfam" id="PF00400">
    <property type="entry name" value="WD40"/>
    <property type="match status" value="2"/>
</dbReference>
<dbReference type="GO" id="GO:0016567">
    <property type="term" value="P:protein ubiquitination"/>
    <property type="evidence" value="ECO:0007669"/>
    <property type="project" value="UniProtKB-UniPathway"/>
</dbReference>
<dbReference type="UniPathway" id="UPA00143"/>
<protein>
    <submittedName>
        <fullName evidence="5">Uncharacterized protein</fullName>
    </submittedName>
</protein>
<dbReference type="EMBL" id="LZPO01097104">
    <property type="protein sequence ID" value="OBS65119.1"/>
    <property type="molecule type" value="Genomic_DNA"/>
</dbReference>
<dbReference type="AlphaFoldDB" id="A0A1A6GGY3"/>
<evidence type="ECO:0000313" key="5">
    <source>
        <dbReference type="EMBL" id="OBS65119.1"/>
    </source>
</evidence>
<feature type="repeat" description="WD" evidence="4">
    <location>
        <begin position="105"/>
        <end position="147"/>
    </location>
</feature>
<evidence type="ECO:0000256" key="3">
    <source>
        <dbReference type="ARBA" id="ARBA00022737"/>
    </source>
</evidence>
<evidence type="ECO:0000256" key="4">
    <source>
        <dbReference type="PROSITE-ProRule" id="PRU00221"/>
    </source>
</evidence>
<name>A0A1A6GGY3_NEOLE</name>
<keyword evidence="6" id="KW-1185">Reference proteome</keyword>
<dbReference type="GO" id="GO:0080008">
    <property type="term" value="C:Cul4-RING E3 ubiquitin ligase complex"/>
    <property type="evidence" value="ECO:0007669"/>
    <property type="project" value="TreeGrafter"/>
</dbReference>
<dbReference type="InterPro" id="IPR001680">
    <property type="entry name" value="WD40_rpt"/>
</dbReference>
<evidence type="ECO:0000256" key="2">
    <source>
        <dbReference type="ARBA" id="ARBA00022574"/>
    </source>
</evidence>